<feature type="compositionally biased region" description="Acidic residues" evidence="1">
    <location>
        <begin position="131"/>
        <end position="142"/>
    </location>
</feature>
<proteinExistence type="predicted"/>
<name>A0ABW8EKE4_STRT5</name>
<dbReference type="EMBL" id="JBIUYY010000009">
    <property type="protein sequence ID" value="MFJ2823713.1"/>
    <property type="molecule type" value="Genomic_DNA"/>
</dbReference>
<feature type="region of interest" description="Disordered" evidence="1">
    <location>
        <begin position="263"/>
        <end position="308"/>
    </location>
</feature>
<evidence type="ECO:0000259" key="3">
    <source>
        <dbReference type="Pfam" id="PF14490"/>
    </source>
</evidence>
<dbReference type="RefSeq" id="WP_402383438.1">
    <property type="nucleotide sequence ID" value="NZ_JBIUYY010000009.1"/>
</dbReference>
<comment type="caution">
    <text evidence="4">The sequence shown here is derived from an EMBL/GenBank/DDBJ whole genome shotgun (WGS) entry which is preliminary data.</text>
</comment>
<dbReference type="CDD" id="cd18809">
    <property type="entry name" value="SF1_C_RecD"/>
    <property type="match status" value="1"/>
</dbReference>
<protein>
    <submittedName>
        <fullName evidence="4">Helix-hairpin-helix domain-containing protein</fullName>
    </submittedName>
</protein>
<dbReference type="Pfam" id="PF13538">
    <property type="entry name" value="UvrD_C_2"/>
    <property type="match status" value="1"/>
</dbReference>
<organism evidence="4 5">
    <name type="scientific">Streptomyces toxytricini</name>
    <name type="common">Actinomyces toxytricini</name>
    <dbReference type="NCBI Taxonomy" id="67369"/>
    <lineage>
        <taxon>Bacteria</taxon>
        <taxon>Bacillati</taxon>
        <taxon>Actinomycetota</taxon>
        <taxon>Actinomycetes</taxon>
        <taxon>Kitasatosporales</taxon>
        <taxon>Streptomycetaceae</taxon>
        <taxon>Streptomyces</taxon>
    </lineage>
</organism>
<dbReference type="Proteomes" id="UP001617351">
    <property type="component" value="Unassembled WGS sequence"/>
</dbReference>
<feature type="compositionally biased region" description="Low complexity" evidence="1">
    <location>
        <begin position="36"/>
        <end position="62"/>
    </location>
</feature>
<feature type="compositionally biased region" description="Pro residues" evidence="1">
    <location>
        <begin position="15"/>
        <end position="35"/>
    </location>
</feature>
<feature type="domain" description="UvrD-like helicase C-terminal" evidence="2">
    <location>
        <begin position="782"/>
        <end position="830"/>
    </location>
</feature>
<dbReference type="InterPro" id="IPR027417">
    <property type="entry name" value="P-loop_NTPase"/>
</dbReference>
<feature type="domain" description="ATP-dependent RecD2 DNA helicase-like helix-hairpin-helix" evidence="3">
    <location>
        <begin position="312"/>
        <end position="399"/>
    </location>
</feature>
<feature type="compositionally biased region" description="Low complexity" evidence="1">
    <location>
        <begin position="163"/>
        <end position="194"/>
    </location>
</feature>
<keyword evidence="5" id="KW-1185">Reference proteome</keyword>
<feature type="compositionally biased region" description="Gly residues" evidence="1">
    <location>
        <begin position="195"/>
        <end position="205"/>
    </location>
</feature>
<evidence type="ECO:0000256" key="1">
    <source>
        <dbReference type="SAM" id="MobiDB-lite"/>
    </source>
</evidence>
<sequence>MSTDRDTEAAAAETPTPPPGQEPPGTPAPGTPAPDAPAEAASAPSGGGHPAADGDGAAESPAGPGPGTADDSALGAEGQDAGDPRAAADGEGAESMRPADGEAGEELAGIGHADGADSGRDGGNPQTAADDGADAADSEAGEDPSGNGHADGADSGRGNPQTAADDGAAEPADPAGGEAGEDATGNGSADASASGGAGTGAGGGSEAAQLSEAEAELAAQRYERERIARRKAEREAPVEAGGKLSGKAADLLAAVRAVESGKSAPAYFDDAPAVPRRPAPEAPGARAAEPAPQPPRPRPEAVAASAPPAERVEAVRAVLVRGGAPAELAAPAAAALGEDAAEQLAEDPWRLLAVAGVRPNQADGFARALLGPGAGPADERRAAALVGWLLEQAALKGHTALEAPALESALAGYGVPAPAEALGQAIAEGLVLVFHEPVGEPAARTPQDSDADAEQPVRVLVGLESHALAEESLADGLARLTGTFTGEGAAAWEPSAAGAGAELARAAAAHGLVVHTGGEAARAEPLALAAAAREHGLRTCLAAHAPAPGAVTVAGLLAGTEGPERDADGRFALDLLVVLDAPQLDVETAAALVESVPDGARLVLSGDPAVLGSAGPGRVFADLLAARVCPQVASRIPDPGPIGELVSGIGIGELNQVDAPGREVVIVPVRDAGEAVHRTVQLVAESVPRAFGIGADGVQVVTPGHGGSAGTRALNAALKERLNPGPGRFGGFDPGDRVVHVPSPGRAVPARVVSADAAGLHLDAAGARVVVPKELVESRVRHGWAVTAHQAVGARWPAVVVVLPGDAVPALSRDWVYTAFGRAERHLSVVHGVDQALPRAVAEVLPKPRTTRLAGLLRGLAAAAQERPE</sequence>
<gene>
    <name evidence="4" type="ORF">ACIO7M_21740</name>
</gene>
<dbReference type="SUPFAM" id="SSF52540">
    <property type="entry name" value="P-loop containing nucleoside triphosphate hydrolases"/>
    <property type="match status" value="1"/>
</dbReference>
<accession>A0ABW8EKE4</accession>
<evidence type="ECO:0000313" key="5">
    <source>
        <dbReference type="Proteomes" id="UP001617351"/>
    </source>
</evidence>
<dbReference type="InterPro" id="IPR029493">
    <property type="entry name" value="RecD2-like_HHH"/>
</dbReference>
<feature type="compositionally biased region" description="Low complexity" evidence="1">
    <location>
        <begin position="206"/>
        <end position="217"/>
    </location>
</feature>
<dbReference type="Gene3D" id="2.30.30.940">
    <property type="match status" value="1"/>
</dbReference>
<evidence type="ECO:0000313" key="4">
    <source>
        <dbReference type="EMBL" id="MFJ2823713.1"/>
    </source>
</evidence>
<dbReference type="Pfam" id="PF14490">
    <property type="entry name" value="HHH_RecD2"/>
    <property type="match status" value="1"/>
</dbReference>
<feature type="region of interest" description="Disordered" evidence="1">
    <location>
        <begin position="1"/>
        <end position="217"/>
    </location>
</feature>
<reference evidence="4 5" key="1">
    <citation type="submission" date="2024-10" db="EMBL/GenBank/DDBJ databases">
        <title>The Natural Products Discovery Center: Release of the First 8490 Sequenced Strains for Exploring Actinobacteria Biosynthetic Diversity.</title>
        <authorList>
            <person name="Kalkreuter E."/>
            <person name="Kautsar S.A."/>
            <person name="Yang D."/>
            <person name="Bader C.D."/>
            <person name="Teijaro C.N."/>
            <person name="Fluegel L."/>
            <person name="Davis C.M."/>
            <person name="Simpson J.R."/>
            <person name="Lauterbach L."/>
            <person name="Steele A.D."/>
            <person name="Gui C."/>
            <person name="Meng S."/>
            <person name="Li G."/>
            <person name="Viehrig K."/>
            <person name="Ye F."/>
            <person name="Su P."/>
            <person name="Kiefer A.F."/>
            <person name="Nichols A."/>
            <person name="Cepeda A.J."/>
            <person name="Yan W."/>
            <person name="Fan B."/>
            <person name="Jiang Y."/>
            <person name="Adhikari A."/>
            <person name="Zheng C.-J."/>
            <person name="Schuster L."/>
            <person name="Cowan T.M."/>
            <person name="Smanski M.J."/>
            <person name="Chevrette M.G."/>
            <person name="De Carvalho L.P.S."/>
            <person name="Shen B."/>
        </authorList>
    </citation>
    <scope>NUCLEOTIDE SEQUENCE [LARGE SCALE GENOMIC DNA]</scope>
    <source>
        <strain evidence="4 5">NPDC087220</strain>
    </source>
</reference>
<dbReference type="InterPro" id="IPR027785">
    <property type="entry name" value="UvrD-like_helicase_C"/>
</dbReference>
<dbReference type="Gene3D" id="3.40.50.300">
    <property type="entry name" value="P-loop containing nucleotide triphosphate hydrolases"/>
    <property type="match status" value="2"/>
</dbReference>
<evidence type="ECO:0000259" key="2">
    <source>
        <dbReference type="Pfam" id="PF13538"/>
    </source>
</evidence>